<reference evidence="1" key="1">
    <citation type="submission" date="2025-08" db="UniProtKB">
        <authorList>
            <consortium name="Ensembl"/>
        </authorList>
    </citation>
    <scope>IDENTIFICATION</scope>
</reference>
<evidence type="ECO:0000313" key="1">
    <source>
        <dbReference type="Ensembl" id="ENSNNAP00000018646.1"/>
    </source>
</evidence>
<sequence length="59" mass="6490">MALTSAFKAVTNMPGLLIWRVENLMSRQHPSCKGVCQSHYALAHSSGGNLMCLRLNLKC</sequence>
<evidence type="ECO:0000313" key="2">
    <source>
        <dbReference type="Proteomes" id="UP000694559"/>
    </source>
</evidence>
<protein>
    <submittedName>
        <fullName evidence="1">Uncharacterized protein</fullName>
    </submittedName>
</protein>
<proteinExistence type="predicted"/>
<dbReference type="Ensembl" id="ENSNNAT00000019578.1">
    <property type="protein sequence ID" value="ENSNNAP00000018646.1"/>
    <property type="gene ID" value="ENSNNAG00000012488.1"/>
</dbReference>
<dbReference type="AlphaFoldDB" id="A0A8C6XRT5"/>
<dbReference type="Proteomes" id="UP000694559">
    <property type="component" value="Unplaced"/>
</dbReference>
<dbReference type="OrthoDB" id="9050080at2759"/>
<name>A0A8C6XRT5_NAJNA</name>
<organism evidence="1 2">
    <name type="scientific">Naja naja</name>
    <name type="common">Indian cobra</name>
    <dbReference type="NCBI Taxonomy" id="35670"/>
    <lineage>
        <taxon>Eukaryota</taxon>
        <taxon>Metazoa</taxon>
        <taxon>Chordata</taxon>
        <taxon>Craniata</taxon>
        <taxon>Vertebrata</taxon>
        <taxon>Euteleostomi</taxon>
        <taxon>Lepidosauria</taxon>
        <taxon>Squamata</taxon>
        <taxon>Bifurcata</taxon>
        <taxon>Unidentata</taxon>
        <taxon>Episquamata</taxon>
        <taxon>Toxicofera</taxon>
        <taxon>Serpentes</taxon>
        <taxon>Colubroidea</taxon>
        <taxon>Elapidae</taxon>
        <taxon>Elapinae</taxon>
        <taxon>Naja</taxon>
    </lineage>
</organism>
<reference evidence="1" key="2">
    <citation type="submission" date="2025-09" db="UniProtKB">
        <authorList>
            <consortium name="Ensembl"/>
        </authorList>
    </citation>
    <scope>IDENTIFICATION</scope>
</reference>
<keyword evidence="2" id="KW-1185">Reference proteome</keyword>
<accession>A0A8C6XRT5</accession>